<dbReference type="InterPro" id="IPR057334">
    <property type="entry name" value="PH_2nd_LRR"/>
</dbReference>
<evidence type="ECO:0000313" key="4">
    <source>
        <dbReference type="EMBL" id="OAA33101.1"/>
    </source>
</evidence>
<dbReference type="PANTHER" id="PTHR24111:SF0">
    <property type="entry name" value="LEUCINE-RICH REPEAT-CONTAINING PROTEIN"/>
    <property type="match status" value="1"/>
</dbReference>
<evidence type="ECO:0000256" key="1">
    <source>
        <dbReference type="ARBA" id="ARBA00022737"/>
    </source>
</evidence>
<feature type="region of interest" description="Disordered" evidence="2">
    <location>
        <begin position="1114"/>
        <end position="1162"/>
    </location>
</feature>
<feature type="compositionally biased region" description="Polar residues" evidence="2">
    <location>
        <begin position="85"/>
        <end position="96"/>
    </location>
</feature>
<dbReference type="Pfam" id="PF25353">
    <property type="entry name" value="PH_2nd_LRR"/>
    <property type="match status" value="1"/>
</dbReference>
<feature type="domain" description="LRR-containing protein second PH" evidence="3">
    <location>
        <begin position="280"/>
        <end position="401"/>
    </location>
</feature>
<feature type="compositionally biased region" description="Polar residues" evidence="2">
    <location>
        <begin position="152"/>
        <end position="161"/>
    </location>
</feature>
<evidence type="ECO:0000259" key="3">
    <source>
        <dbReference type="Pfam" id="PF25353"/>
    </source>
</evidence>
<feature type="region of interest" description="Disordered" evidence="2">
    <location>
        <begin position="1067"/>
        <end position="1094"/>
    </location>
</feature>
<gene>
    <name evidence="4" type="ORF">AAL_00566</name>
</gene>
<dbReference type="OrthoDB" id="120976at2759"/>
<reference evidence="4 5" key="1">
    <citation type="journal article" date="2016" name="Genome Biol. Evol.">
        <title>Divergent and convergent evolution of fungal pathogenicity.</title>
        <authorList>
            <person name="Shang Y."/>
            <person name="Xiao G."/>
            <person name="Zheng P."/>
            <person name="Cen K."/>
            <person name="Zhan S."/>
            <person name="Wang C."/>
        </authorList>
    </citation>
    <scope>NUCLEOTIDE SEQUENCE [LARGE SCALE GENOMIC DNA]</scope>
    <source>
        <strain evidence="4 5">RCEF 2490</strain>
    </source>
</reference>
<dbReference type="AlphaFoldDB" id="A0A166UYC9"/>
<name>A0A166UYC9_9HYPO</name>
<dbReference type="SUPFAM" id="SSF52047">
    <property type="entry name" value="RNI-like"/>
    <property type="match status" value="1"/>
</dbReference>
<evidence type="ECO:0000256" key="2">
    <source>
        <dbReference type="SAM" id="MobiDB-lite"/>
    </source>
</evidence>
<dbReference type="EMBL" id="AZGY01000001">
    <property type="protein sequence ID" value="OAA33101.1"/>
    <property type="molecule type" value="Genomic_DNA"/>
</dbReference>
<feature type="region of interest" description="Disordered" evidence="2">
    <location>
        <begin position="50"/>
        <end position="99"/>
    </location>
</feature>
<protein>
    <submittedName>
        <fullName evidence="4">Leucine rich repeat protein</fullName>
    </submittedName>
</protein>
<dbReference type="InterPro" id="IPR052201">
    <property type="entry name" value="LRR-containing_regulator"/>
</dbReference>
<accession>A0A166UYC9</accession>
<evidence type="ECO:0000313" key="5">
    <source>
        <dbReference type="Proteomes" id="UP000078544"/>
    </source>
</evidence>
<feature type="compositionally biased region" description="Low complexity" evidence="2">
    <location>
        <begin position="50"/>
        <end position="65"/>
    </location>
</feature>
<sequence length="1188" mass="131262">MNVERWKRRSSSGLALSTPATACHDVTTNPTEIKAPRVLTRAFRSLSSSSMESITASSTRSNSTRRLQKTPSSNSSSMLDRLQRKVSNSSPASDRSCSPIDQLLPYPAMDVLHCGPLKTDVSLLKARSEYLVLSDQVLVRFSSRDAARTAFPQLNPSSPQSEDGPVLHQRSSKVSSSDIRLEIVLRSVVAAFIDDAANNRHGIEIWWFSPWPRLAYSKAHFFFSLAEERDAWLAAIHRASRAKSRQTTGGSLLSDSLISRIDHIIKAAEGPVDVGQQGIIFPVARRVFGQKSNGTEDAPDNTDISTFFLVIGPCMCHFIEVLKADHATAPGDLRVKAVSYGTVTLTRFKASVASHEHRFIMCFRSPFGRESRIDLASCQYRRIIETLTKADRNLKPMWPQHFQQVIFDVRGLPPPLQLTSGNDLGGLKRSLEAYCAAYQVEVPNWTIEWSPPPQPAFRLLPSSGPVYQPLQLLAVFRALRYNSFFKAISFRGVDLSPLAGRMDKSQYGDSLAYKSLNGVTISEDYHELLLQSTVLEQEVHALLFASESIRSLDISNVLGLKSKNSRLSRLQCDLESLRRTTYELLRPFLELLRRQMCICNSIFLSGNPISVNDMEELANTLSLDHVHIRRIDLSKCSLGDTGLSKLWASLGGQADLLEWIDTSNNQGVVRFETMKNALRGMRRLSKLKIAGNTQISSDESLFDSFAMQRWELQELDLSGIMLNAASVDSLVEYLKTDASRSLQSMRLNNTGLTGSQVAQLFKAMGQARPMEVHVNGSRMDDGIDDLCAAIAAGYGPWCLFAQMVEFAVETNYVKFIRALTVNESIQCLSLAGTSTPDAASSATCQSIADFLAHNCCLRLLDISGYDSKLDEGRLGREFSKALIGLRANKSIEHLRVRNQMLNLNIGDLAEALSENKSLRTLDCEGNDFNISNYRHLVTALEQNSTVHYFSAFSADELSKALTKSLEAAAAAAPARKSSIITRFKSDKPTNGTTGLMVQRLRAEWEGVGAELERILQRNRSLFGQEMVAEQSESSSQDNCRSSPADTALCSIFGGLSLQDAECQRSRGARLYPDSPPKPSGEFGPRRHSRQSSFGSRDLMIRTASVLSIDVAVSPSTDEASNGSGDACSPPQFGSPVEQDFGLATPSFDDHSEGNYTCSDGYEVDDGIQMKRYRRYMGDPTSRIEEEDG</sequence>
<feature type="compositionally biased region" description="Polar residues" evidence="2">
    <location>
        <begin position="69"/>
        <end position="78"/>
    </location>
</feature>
<dbReference type="PANTHER" id="PTHR24111">
    <property type="entry name" value="LEUCINE-RICH REPEAT-CONTAINING PROTEIN 34"/>
    <property type="match status" value="1"/>
</dbReference>
<comment type="caution">
    <text evidence="4">The sequence shown here is derived from an EMBL/GenBank/DDBJ whole genome shotgun (WGS) entry which is preliminary data.</text>
</comment>
<feature type="region of interest" description="Disordered" evidence="2">
    <location>
        <begin position="150"/>
        <end position="171"/>
    </location>
</feature>
<dbReference type="STRING" id="1081109.A0A166UYC9"/>
<proteinExistence type="predicted"/>
<keyword evidence="1" id="KW-0677">Repeat</keyword>
<dbReference type="Gene3D" id="3.80.10.10">
    <property type="entry name" value="Ribonuclease Inhibitor"/>
    <property type="match status" value="1"/>
</dbReference>
<organism evidence="4 5">
    <name type="scientific">Moelleriella libera RCEF 2490</name>
    <dbReference type="NCBI Taxonomy" id="1081109"/>
    <lineage>
        <taxon>Eukaryota</taxon>
        <taxon>Fungi</taxon>
        <taxon>Dikarya</taxon>
        <taxon>Ascomycota</taxon>
        <taxon>Pezizomycotina</taxon>
        <taxon>Sordariomycetes</taxon>
        <taxon>Hypocreomycetidae</taxon>
        <taxon>Hypocreales</taxon>
        <taxon>Clavicipitaceae</taxon>
        <taxon>Moelleriella</taxon>
    </lineage>
</organism>
<dbReference type="InterPro" id="IPR032675">
    <property type="entry name" value="LRR_dom_sf"/>
</dbReference>
<feature type="compositionally biased region" description="Polar residues" evidence="2">
    <location>
        <begin position="1114"/>
        <end position="1123"/>
    </location>
</feature>
<dbReference type="Proteomes" id="UP000078544">
    <property type="component" value="Unassembled WGS sequence"/>
</dbReference>
<keyword evidence="5" id="KW-1185">Reference proteome</keyword>